<feature type="domain" description="Calcineurin-like phosphoesterase" evidence="1">
    <location>
        <begin position="22"/>
        <end position="202"/>
    </location>
</feature>
<dbReference type="Pfam" id="PF00149">
    <property type="entry name" value="Metallophos"/>
    <property type="match status" value="1"/>
</dbReference>
<dbReference type="Gene3D" id="3.60.21.10">
    <property type="match status" value="1"/>
</dbReference>
<dbReference type="RefSeq" id="WP_281795610.1">
    <property type="nucleotide sequence ID" value="NZ_BSDR01000001.1"/>
</dbReference>
<accession>A0A9W6LA72</accession>
<dbReference type="Proteomes" id="UP001144372">
    <property type="component" value="Unassembled WGS sequence"/>
</dbReference>
<evidence type="ECO:0000313" key="3">
    <source>
        <dbReference type="Proteomes" id="UP001144372"/>
    </source>
</evidence>
<dbReference type="InterPro" id="IPR004843">
    <property type="entry name" value="Calcineurin-like_PHP"/>
</dbReference>
<name>A0A9W6LA72_9BACT</name>
<dbReference type="SUPFAM" id="SSF56300">
    <property type="entry name" value="Metallo-dependent phosphatases"/>
    <property type="match status" value="1"/>
</dbReference>
<reference evidence="2" key="1">
    <citation type="submission" date="2022-12" db="EMBL/GenBank/DDBJ databases">
        <title>Reference genome sequencing for broad-spectrum identification of bacterial and archaeal isolates by mass spectrometry.</title>
        <authorList>
            <person name="Sekiguchi Y."/>
            <person name="Tourlousse D.M."/>
        </authorList>
    </citation>
    <scope>NUCLEOTIDE SEQUENCE</scope>
    <source>
        <strain evidence="2">ASRB1</strain>
    </source>
</reference>
<keyword evidence="3" id="KW-1185">Reference proteome</keyword>
<protein>
    <recommendedName>
        <fullName evidence="1">Calcineurin-like phosphoesterase domain-containing protein</fullName>
    </recommendedName>
</protein>
<gene>
    <name evidence="2" type="ORF">DAMNIGENAA_30590</name>
</gene>
<dbReference type="AlphaFoldDB" id="A0A9W6LA72"/>
<organism evidence="2 3">
    <name type="scientific">Desulforhabdus amnigena</name>
    <dbReference type="NCBI Taxonomy" id="40218"/>
    <lineage>
        <taxon>Bacteria</taxon>
        <taxon>Pseudomonadati</taxon>
        <taxon>Thermodesulfobacteriota</taxon>
        <taxon>Syntrophobacteria</taxon>
        <taxon>Syntrophobacterales</taxon>
        <taxon>Syntrophobacteraceae</taxon>
        <taxon>Desulforhabdus</taxon>
    </lineage>
</organism>
<dbReference type="InterPro" id="IPR029052">
    <property type="entry name" value="Metallo-depent_PP-like"/>
</dbReference>
<sequence>MPEMLSSASEFHSIEDREYNGILFVGDPHVSAFPPGHRLDDYPRTILGKLGFCLNLAKERGCLPIILGDLFHVPRNNPNFLLVDLIELFRETRPWVLVGNHDKYEARLTRDVSLSVLNAAGVMRLIDQPGKVDSICVKGAKVLVGASPDWTPIPGEVVREGHDFVIWVTHHDLVFPGYESGRYQLKEIPGVDLVVNGHIHTPKPSQRCGRTLWTNPGSIVRITRSHYTKAIKPAVALWTPEREDLEILEIPHNAFDEVFPPLEEMDDLQEEVLDESLFIKGLENLALRRTTEGVGLKAFLEANLNPDDPLDGIIWELYEEVIEDGKEE</sequence>
<comment type="caution">
    <text evidence="2">The sequence shown here is derived from an EMBL/GenBank/DDBJ whole genome shotgun (WGS) entry which is preliminary data.</text>
</comment>
<evidence type="ECO:0000259" key="1">
    <source>
        <dbReference type="Pfam" id="PF00149"/>
    </source>
</evidence>
<proteinExistence type="predicted"/>
<dbReference type="GO" id="GO:0016787">
    <property type="term" value="F:hydrolase activity"/>
    <property type="evidence" value="ECO:0007669"/>
    <property type="project" value="InterPro"/>
</dbReference>
<dbReference type="EMBL" id="BSDR01000001">
    <property type="protein sequence ID" value="GLI35626.1"/>
    <property type="molecule type" value="Genomic_DNA"/>
</dbReference>
<evidence type="ECO:0000313" key="2">
    <source>
        <dbReference type="EMBL" id="GLI35626.1"/>
    </source>
</evidence>